<dbReference type="Proteomes" id="UP001597145">
    <property type="component" value="Unassembled WGS sequence"/>
</dbReference>
<evidence type="ECO:0000313" key="4">
    <source>
        <dbReference type="Proteomes" id="UP001597145"/>
    </source>
</evidence>
<evidence type="ECO:0000313" key="3">
    <source>
        <dbReference type="EMBL" id="MFD1535219.1"/>
    </source>
</evidence>
<gene>
    <name evidence="3" type="ORF">ACFSCY_38015</name>
</gene>
<keyword evidence="2" id="KW-0732">Signal</keyword>
<protein>
    <recommendedName>
        <fullName evidence="5">Glycosyl hydrolase family 39</fullName>
    </recommendedName>
</protein>
<name>A0ABW4FXF7_9PSEU</name>
<keyword evidence="4" id="KW-1185">Reference proteome</keyword>
<sequence length="504" mass="56537">MSNKASLWVALVASVIVGTLAVIALPAQPATPPPPPTAESPANGTAEVPTKRDATVTVDADAEVGPLNNPAEYQNQSGPSQLLGPADERRIAQLAPTVVRGWFKPESYYDHVTETYNFNYASSGGSSRFYTYADQLRRLSKRIFANFDQCDPELMTPDHPDECRTVLKNGIRHYKLRYPSLRYIELFNEPDKTWEPAVFERPAMNVEDYYTWYKIGYSVVNEINAELDPAVRLHIGGPAAYTFESEFTEQFLDLYRADPDPAKRLDFLSYHQYRNGAHPAAVATEKETARRWLSERGLNPDTPTFVTEYGVFPGTNTGTTFEEDLLAHAAAMSTLGYYYLQGGTDMVMHWVWDHGENDRKSMLVDGADGQVYPYYNVVAMQRKLKSRRLAAISDSLDDNGMGVNVVASRDRSGVAVLATNYQWIDGTSTYDVHLTINDLPHEYRNGNILVERYLVDATTSNYAFDPALSDLQRVERYELPPQASLTTSFQLDRNAVSLIVLTPF</sequence>
<reference evidence="4" key="1">
    <citation type="journal article" date="2019" name="Int. J. Syst. Evol. Microbiol.">
        <title>The Global Catalogue of Microorganisms (GCM) 10K type strain sequencing project: providing services to taxonomists for standard genome sequencing and annotation.</title>
        <authorList>
            <consortium name="The Broad Institute Genomics Platform"/>
            <consortium name="The Broad Institute Genome Sequencing Center for Infectious Disease"/>
            <person name="Wu L."/>
            <person name="Ma J."/>
        </authorList>
    </citation>
    <scope>NUCLEOTIDE SEQUENCE [LARGE SCALE GENOMIC DNA]</scope>
    <source>
        <strain evidence="4">JCM 12165</strain>
    </source>
</reference>
<accession>A0ABW4FXF7</accession>
<feature type="region of interest" description="Disordered" evidence="1">
    <location>
        <begin position="30"/>
        <end position="50"/>
    </location>
</feature>
<feature type="signal peptide" evidence="2">
    <location>
        <begin position="1"/>
        <end position="29"/>
    </location>
</feature>
<feature type="chain" id="PRO_5046912302" description="Glycosyl hydrolase family 39" evidence="2">
    <location>
        <begin position="30"/>
        <end position="504"/>
    </location>
</feature>
<evidence type="ECO:0000256" key="1">
    <source>
        <dbReference type="SAM" id="MobiDB-lite"/>
    </source>
</evidence>
<evidence type="ECO:0000256" key="2">
    <source>
        <dbReference type="SAM" id="SignalP"/>
    </source>
</evidence>
<comment type="caution">
    <text evidence="3">The sequence shown here is derived from an EMBL/GenBank/DDBJ whole genome shotgun (WGS) entry which is preliminary data.</text>
</comment>
<proteinExistence type="predicted"/>
<organism evidence="3 4">
    <name type="scientific">Pseudonocardia aurantiaca</name>
    <dbReference type="NCBI Taxonomy" id="75290"/>
    <lineage>
        <taxon>Bacteria</taxon>
        <taxon>Bacillati</taxon>
        <taxon>Actinomycetota</taxon>
        <taxon>Actinomycetes</taxon>
        <taxon>Pseudonocardiales</taxon>
        <taxon>Pseudonocardiaceae</taxon>
        <taxon>Pseudonocardia</taxon>
    </lineage>
</organism>
<dbReference type="Gene3D" id="3.20.20.80">
    <property type="entry name" value="Glycosidases"/>
    <property type="match status" value="1"/>
</dbReference>
<dbReference type="RefSeq" id="WP_343987384.1">
    <property type="nucleotide sequence ID" value="NZ_BAAAJG010000028.1"/>
</dbReference>
<dbReference type="EMBL" id="JBHUCP010000051">
    <property type="protein sequence ID" value="MFD1535219.1"/>
    <property type="molecule type" value="Genomic_DNA"/>
</dbReference>
<dbReference type="SUPFAM" id="SSF51445">
    <property type="entry name" value="(Trans)glycosidases"/>
    <property type="match status" value="1"/>
</dbReference>
<dbReference type="InterPro" id="IPR017853">
    <property type="entry name" value="GH"/>
</dbReference>
<evidence type="ECO:0008006" key="5">
    <source>
        <dbReference type="Google" id="ProtNLM"/>
    </source>
</evidence>